<evidence type="ECO:0000256" key="1">
    <source>
        <dbReference type="SAM" id="MobiDB-lite"/>
    </source>
</evidence>
<dbReference type="InterPro" id="IPR010437">
    <property type="entry name" value="T3SS_SsaH/EsaH"/>
</dbReference>
<dbReference type="Pfam" id="PF06287">
    <property type="entry name" value="DUF1039"/>
    <property type="match status" value="1"/>
</dbReference>
<sequence>MRDTPDMMKNSFQAFAEHGTTQWLDTSVRQQIVELALAGAQHGMETEARVILRALPALVAQQEARLCLHAALLIALGDTSAARDCLADLAARGQADDPAANVLRHWLDATDASQSRRRVIASRPSPPPWPSHSPSSSSSAEPESQTLASASPFIPLP</sequence>
<dbReference type="RefSeq" id="WP_052810893.1">
    <property type="nucleotide sequence ID" value="NZ_CP010897.2"/>
</dbReference>
<gene>
    <name evidence="2" type="ORF">UC34_25150</name>
</gene>
<name>A0ABM6FQS1_9BURK</name>
<dbReference type="Gene3D" id="1.25.40.10">
    <property type="entry name" value="Tetratricopeptide repeat domain"/>
    <property type="match status" value="1"/>
</dbReference>
<reference evidence="3" key="1">
    <citation type="submission" date="2015-02" db="EMBL/GenBank/DDBJ databases">
        <title>Complete Genome Sequencing of Pandoraea vervacti NS15 sp. nov.</title>
        <authorList>
            <person name="Chan K.-G."/>
        </authorList>
    </citation>
    <scope>NUCLEOTIDE SEQUENCE [LARGE SCALE GENOMIC DNA]</scope>
    <source>
        <strain evidence="3">NS15</strain>
    </source>
</reference>
<proteinExistence type="predicted"/>
<organism evidence="2 3">
    <name type="scientific">Pandoraea vervacti</name>
    <dbReference type="NCBI Taxonomy" id="656178"/>
    <lineage>
        <taxon>Bacteria</taxon>
        <taxon>Pseudomonadati</taxon>
        <taxon>Pseudomonadota</taxon>
        <taxon>Betaproteobacteria</taxon>
        <taxon>Burkholderiales</taxon>
        <taxon>Burkholderiaceae</taxon>
        <taxon>Pandoraea</taxon>
    </lineage>
</organism>
<keyword evidence="3" id="KW-1185">Reference proteome</keyword>
<dbReference type="EMBL" id="CP010897">
    <property type="protein sequence ID" value="APD11145.1"/>
    <property type="molecule type" value="Genomic_DNA"/>
</dbReference>
<evidence type="ECO:0008006" key="4">
    <source>
        <dbReference type="Google" id="ProtNLM"/>
    </source>
</evidence>
<evidence type="ECO:0000313" key="3">
    <source>
        <dbReference type="Proteomes" id="UP000035085"/>
    </source>
</evidence>
<feature type="compositionally biased region" description="Low complexity" evidence="1">
    <location>
        <begin position="132"/>
        <end position="144"/>
    </location>
</feature>
<dbReference type="InterPro" id="IPR011990">
    <property type="entry name" value="TPR-like_helical_dom_sf"/>
</dbReference>
<accession>A0ABM6FQS1</accession>
<protein>
    <recommendedName>
        <fullName evidence="4">Bacterial transcriptional activator domain-containing protein</fullName>
    </recommendedName>
</protein>
<feature type="region of interest" description="Disordered" evidence="1">
    <location>
        <begin position="114"/>
        <end position="157"/>
    </location>
</feature>
<evidence type="ECO:0000313" key="2">
    <source>
        <dbReference type="EMBL" id="APD11145.1"/>
    </source>
</evidence>
<dbReference type="Proteomes" id="UP000035085">
    <property type="component" value="Chromosome"/>
</dbReference>